<dbReference type="GO" id="GO:0000978">
    <property type="term" value="F:RNA polymerase II cis-regulatory region sequence-specific DNA binding"/>
    <property type="evidence" value="ECO:0007669"/>
    <property type="project" value="InterPro"/>
</dbReference>
<feature type="region of interest" description="Disordered" evidence="7">
    <location>
        <begin position="90"/>
        <end position="134"/>
    </location>
</feature>
<keyword evidence="4 6" id="KW-0804">Transcription</keyword>
<evidence type="ECO:0000256" key="1">
    <source>
        <dbReference type="ARBA" id="ARBA00010940"/>
    </source>
</evidence>
<dbReference type="SMART" id="SM01372">
    <property type="entry name" value="E2F_TDP"/>
    <property type="match status" value="1"/>
</dbReference>
<sequence>MSRVKGTSLPQTQLRLSAFHGPQVLRTPPNRQFPLFSSDHRPSPAFDHRVFSDLCGKSPVGAEKDLISIPPLAARQPNLDLKQKSGMEDHKVNAGGTISSKKETKNEASNHMLASGSGTAGKRQRKPKSLKQRGIMQQTAELAEGSTFNAMGPSSSCRYDSSLGLLTKKFINLLQEAEDGTLDLNRAADVLEVQKRRIYDITNVLEGVGLIEKKLKNQIHWKGVDMSKPKELDDQVSALKSAVETLEAEDIQLDGMISDMQESLRLLSADENNQKWLYLSKEDIVNLPCFEDVMLIAVKAPHGTCLEVPDPEEGVEFPHRHYQILVRSALGPINCYLLSNHEETFETSNHNKNNTSPSPNDRDKSGLEYEKGRYQAVSGFSSDSVGSEECVDGIMKIVPSDVDVDADYWLSSDARLCVTDQWRTE</sequence>
<proteinExistence type="inferred from homology"/>
<evidence type="ECO:0000256" key="5">
    <source>
        <dbReference type="ARBA" id="ARBA00023306"/>
    </source>
</evidence>
<dbReference type="GeneID" id="120259366"/>
<dbReference type="InterPro" id="IPR037241">
    <property type="entry name" value="E2F-DP_heterodim"/>
</dbReference>
<feature type="compositionally biased region" description="Basic residues" evidence="7">
    <location>
        <begin position="122"/>
        <end position="131"/>
    </location>
</feature>
<keyword evidence="6" id="KW-0539">Nucleus</keyword>
<dbReference type="RefSeq" id="XP_039122888.1">
    <property type="nucleotide sequence ID" value="XM_039266954.1"/>
</dbReference>
<dbReference type="Pfam" id="PF16421">
    <property type="entry name" value="E2F_CC-MB"/>
    <property type="match status" value="1"/>
</dbReference>
<evidence type="ECO:0000256" key="6">
    <source>
        <dbReference type="RuleBase" id="RU003796"/>
    </source>
</evidence>
<evidence type="ECO:0000259" key="8">
    <source>
        <dbReference type="SMART" id="SM01372"/>
    </source>
</evidence>
<feature type="compositionally biased region" description="Polar residues" evidence="7">
    <location>
        <begin position="346"/>
        <end position="359"/>
    </location>
</feature>
<dbReference type="PANTHER" id="PTHR12081:SF18">
    <property type="entry name" value="TRANSCRIPTION FACTOR E2F2-RELATED"/>
    <property type="match status" value="1"/>
</dbReference>
<dbReference type="PANTHER" id="PTHR12081">
    <property type="entry name" value="TRANSCRIPTION FACTOR E2F"/>
    <property type="match status" value="1"/>
</dbReference>
<dbReference type="Proteomes" id="UP001515500">
    <property type="component" value="Chromosome 4"/>
</dbReference>
<dbReference type="FunFam" id="1.10.10.10:FF:000008">
    <property type="entry name" value="E2F transcription factor 1"/>
    <property type="match status" value="1"/>
</dbReference>
<dbReference type="GO" id="GO:0000981">
    <property type="term" value="F:DNA-binding transcription factor activity, RNA polymerase II-specific"/>
    <property type="evidence" value="ECO:0007669"/>
    <property type="project" value="TreeGrafter"/>
</dbReference>
<keyword evidence="9" id="KW-1185">Reference proteome</keyword>
<dbReference type="CDD" id="cd14660">
    <property type="entry name" value="E2F_DD"/>
    <property type="match status" value="1"/>
</dbReference>
<feature type="region of interest" description="Disordered" evidence="7">
    <location>
        <begin position="346"/>
        <end position="366"/>
    </location>
</feature>
<evidence type="ECO:0000256" key="7">
    <source>
        <dbReference type="SAM" id="MobiDB-lite"/>
    </source>
</evidence>
<dbReference type="Pfam" id="PF02319">
    <property type="entry name" value="WHD_E2F_TDP"/>
    <property type="match status" value="1"/>
</dbReference>
<evidence type="ECO:0000313" key="10">
    <source>
        <dbReference type="RefSeq" id="XP_039122888.1"/>
    </source>
</evidence>
<evidence type="ECO:0000256" key="4">
    <source>
        <dbReference type="ARBA" id="ARBA00023163"/>
    </source>
</evidence>
<reference evidence="10" key="1">
    <citation type="submission" date="2025-08" db="UniProtKB">
        <authorList>
            <consortium name="RefSeq"/>
        </authorList>
    </citation>
    <scope>IDENTIFICATION</scope>
</reference>
<keyword evidence="5" id="KW-0131">Cell cycle</keyword>
<protein>
    <submittedName>
        <fullName evidence="10">Transcription factor E2FB-like</fullName>
    </submittedName>
</protein>
<dbReference type="SUPFAM" id="SSF144074">
    <property type="entry name" value="E2F-DP heterodimerization region"/>
    <property type="match status" value="1"/>
</dbReference>
<name>A0AB40B6K9_DIOCR</name>
<dbReference type="AlphaFoldDB" id="A0AB40B6K9"/>
<dbReference type="InterPro" id="IPR015633">
    <property type="entry name" value="E2F"/>
</dbReference>
<accession>A0AB40B6K9</accession>
<dbReference type="Gene3D" id="1.10.10.10">
    <property type="entry name" value="Winged helix-like DNA-binding domain superfamily/Winged helix DNA-binding domain"/>
    <property type="match status" value="1"/>
</dbReference>
<dbReference type="GO" id="GO:0090575">
    <property type="term" value="C:RNA polymerase II transcription regulator complex"/>
    <property type="evidence" value="ECO:0007669"/>
    <property type="project" value="TreeGrafter"/>
</dbReference>
<feature type="domain" description="E2F/DP family winged-helix DNA-binding" evidence="8">
    <location>
        <begin position="158"/>
        <end position="223"/>
    </location>
</feature>
<dbReference type="GO" id="GO:0046983">
    <property type="term" value="F:protein dimerization activity"/>
    <property type="evidence" value="ECO:0007669"/>
    <property type="project" value="InterPro"/>
</dbReference>
<comment type="subcellular location">
    <subcellularLocation>
        <location evidence="6">Nucleus</location>
    </subcellularLocation>
</comment>
<dbReference type="Gene3D" id="6.10.250.540">
    <property type="match status" value="1"/>
</dbReference>
<organism evidence="9 10">
    <name type="scientific">Dioscorea cayennensis subsp. rotundata</name>
    <name type="common">White Guinea yam</name>
    <name type="synonym">Dioscorea rotundata</name>
    <dbReference type="NCBI Taxonomy" id="55577"/>
    <lineage>
        <taxon>Eukaryota</taxon>
        <taxon>Viridiplantae</taxon>
        <taxon>Streptophyta</taxon>
        <taxon>Embryophyta</taxon>
        <taxon>Tracheophyta</taxon>
        <taxon>Spermatophyta</taxon>
        <taxon>Magnoliopsida</taxon>
        <taxon>Liliopsida</taxon>
        <taxon>Dioscoreales</taxon>
        <taxon>Dioscoreaceae</taxon>
        <taxon>Dioscorea</taxon>
    </lineage>
</organism>
<evidence type="ECO:0000256" key="3">
    <source>
        <dbReference type="ARBA" id="ARBA00023125"/>
    </source>
</evidence>
<gene>
    <name evidence="10" type="primary">LOC120259366</name>
</gene>
<dbReference type="InterPro" id="IPR032198">
    <property type="entry name" value="E2F_CC-MB"/>
</dbReference>
<dbReference type="SUPFAM" id="SSF46785">
    <property type="entry name" value="Winged helix' DNA-binding domain"/>
    <property type="match status" value="1"/>
</dbReference>
<evidence type="ECO:0000256" key="2">
    <source>
        <dbReference type="ARBA" id="ARBA00023015"/>
    </source>
</evidence>
<dbReference type="InterPro" id="IPR036388">
    <property type="entry name" value="WH-like_DNA-bd_sf"/>
</dbReference>
<dbReference type="InterPro" id="IPR003316">
    <property type="entry name" value="E2F_WHTH_DNA-bd_dom"/>
</dbReference>
<dbReference type="InterPro" id="IPR036390">
    <property type="entry name" value="WH_DNA-bd_sf"/>
</dbReference>
<evidence type="ECO:0000313" key="9">
    <source>
        <dbReference type="Proteomes" id="UP001515500"/>
    </source>
</evidence>
<comment type="similarity">
    <text evidence="1 6">Belongs to the E2F/DP family.</text>
</comment>
<keyword evidence="2 6" id="KW-0805">Transcription regulation</keyword>
<keyword evidence="3 6" id="KW-0238">DNA-binding</keyword>